<evidence type="ECO:0000313" key="22">
    <source>
        <dbReference type="EMBL" id="SPQ00727.1"/>
    </source>
</evidence>
<evidence type="ECO:0000256" key="5">
    <source>
        <dbReference type="ARBA" id="ARBA00022660"/>
    </source>
</evidence>
<dbReference type="GO" id="GO:0016491">
    <property type="term" value="F:oxidoreductase activity"/>
    <property type="evidence" value="ECO:0007669"/>
    <property type="project" value="UniProtKB-KW"/>
</dbReference>
<evidence type="ECO:0000256" key="3">
    <source>
        <dbReference type="ARBA" id="ARBA00022448"/>
    </source>
</evidence>
<comment type="subcellular location">
    <subcellularLocation>
        <location evidence="16">Cell membrane</location>
        <topology evidence="16">Multi-pass membrane protein</topology>
    </subcellularLocation>
    <subcellularLocation>
        <location evidence="1">Membrane</location>
        <topology evidence="1">Multi-pass membrane protein</topology>
    </subcellularLocation>
</comment>
<evidence type="ECO:0000256" key="14">
    <source>
        <dbReference type="ARBA" id="ARBA00024688"/>
    </source>
</evidence>
<evidence type="ECO:0000256" key="18">
    <source>
        <dbReference type="SAM" id="Phobius"/>
    </source>
</evidence>
<keyword evidence="11 15" id="KW-0408">Iron</keyword>
<dbReference type="PROSITE" id="PS50857">
    <property type="entry name" value="COX2_CUA"/>
    <property type="match status" value="1"/>
</dbReference>
<accession>A0A2U3QH15</accession>
<dbReference type="NCBIfam" id="TIGR02866">
    <property type="entry name" value="CoxB"/>
    <property type="match status" value="1"/>
</dbReference>
<evidence type="ECO:0000313" key="23">
    <source>
        <dbReference type="Proteomes" id="UP000245125"/>
    </source>
</evidence>
<evidence type="ECO:0000256" key="12">
    <source>
        <dbReference type="ARBA" id="ARBA00023008"/>
    </source>
</evidence>
<evidence type="ECO:0000256" key="9">
    <source>
        <dbReference type="ARBA" id="ARBA00022982"/>
    </source>
</evidence>
<evidence type="ECO:0000259" key="19">
    <source>
        <dbReference type="PROSITE" id="PS50857"/>
    </source>
</evidence>
<dbReference type="AlphaFoldDB" id="A0A2U3QH15"/>
<dbReference type="EC" id="7.1.1.9" evidence="17"/>
<keyword evidence="23" id="KW-1185">Reference proteome</keyword>
<dbReference type="Gene3D" id="1.10.760.10">
    <property type="entry name" value="Cytochrome c-like domain"/>
    <property type="match status" value="1"/>
</dbReference>
<keyword evidence="13 18" id="KW-0472">Membrane</keyword>
<dbReference type="PRINTS" id="PR01166">
    <property type="entry name" value="CYCOXIDASEII"/>
</dbReference>
<dbReference type="InterPro" id="IPR002429">
    <property type="entry name" value="CcO_II-like_C"/>
</dbReference>
<dbReference type="GO" id="GO:0005507">
    <property type="term" value="F:copper ion binding"/>
    <property type="evidence" value="ECO:0007669"/>
    <property type="project" value="InterPro"/>
</dbReference>
<dbReference type="PANTHER" id="PTHR22888">
    <property type="entry name" value="CYTOCHROME C OXIDASE, SUBUNIT II"/>
    <property type="match status" value="1"/>
</dbReference>
<feature type="domain" description="Cytochrome oxidase subunit II transmembrane region profile" evidence="20">
    <location>
        <begin position="1"/>
        <end position="88"/>
    </location>
</feature>
<evidence type="ECO:0000256" key="13">
    <source>
        <dbReference type="ARBA" id="ARBA00023136"/>
    </source>
</evidence>
<dbReference type="InterPro" id="IPR008972">
    <property type="entry name" value="Cupredoxin"/>
</dbReference>
<keyword evidence="4 15" id="KW-0349">Heme</keyword>
<evidence type="ECO:0000256" key="16">
    <source>
        <dbReference type="RuleBase" id="RU000456"/>
    </source>
</evidence>
<dbReference type="SUPFAM" id="SSF81464">
    <property type="entry name" value="Cytochrome c oxidase subunit II-like, transmembrane region"/>
    <property type="match status" value="1"/>
</dbReference>
<dbReference type="Gene3D" id="2.60.40.420">
    <property type="entry name" value="Cupredoxins - blue copper proteins"/>
    <property type="match status" value="1"/>
</dbReference>
<dbReference type="InterPro" id="IPR036909">
    <property type="entry name" value="Cyt_c-like_dom_sf"/>
</dbReference>
<dbReference type="GO" id="GO:0042773">
    <property type="term" value="P:ATP synthesis coupled electron transport"/>
    <property type="evidence" value="ECO:0007669"/>
    <property type="project" value="TreeGrafter"/>
</dbReference>
<keyword evidence="3 16" id="KW-0813">Transport</keyword>
<evidence type="ECO:0000256" key="11">
    <source>
        <dbReference type="ARBA" id="ARBA00023004"/>
    </source>
</evidence>
<dbReference type="EMBL" id="OUUY01000076">
    <property type="protein sequence ID" value="SPQ00727.1"/>
    <property type="molecule type" value="Genomic_DNA"/>
</dbReference>
<dbReference type="OrthoDB" id="9773456at2"/>
<name>A0A2U3QH15_9BACT</name>
<evidence type="ECO:0000256" key="2">
    <source>
        <dbReference type="ARBA" id="ARBA00007866"/>
    </source>
</evidence>
<evidence type="ECO:0000259" key="20">
    <source>
        <dbReference type="PROSITE" id="PS50999"/>
    </source>
</evidence>
<dbReference type="Gene3D" id="1.10.287.90">
    <property type="match status" value="1"/>
</dbReference>
<dbReference type="GO" id="GO:0005886">
    <property type="term" value="C:plasma membrane"/>
    <property type="evidence" value="ECO:0007669"/>
    <property type="project" value="UniProtKB-SubCell"/>
</dbReference>
<feature type="transmembrane region" description="Helical" evidence="18">
    <location>
        <begin position="60"/>
        <end position="78"/>
    </location>
</feature>
<dbReference type="Pfam" id="PF02790">
    <property type="entry name" value="COX2_TM"/>
    <property type="match status" value="1"/>
</dbReference>
<dbReference type="PROSITE" id="PS00078">
    <property type="entry name" value="COX2"/>
    <property type="match status" value="1"/>
</dbReference>
<keyword evidence="10 18" id="KW-1133">Transmembrane helix</keyword>
<keyword evidence="7 15" id="KW-0479">Metal-binding</keyword>
<keyword evidence="12 17" id="KW-0186">Copper</keyword>
<comment type="catalytic activity">
    <reaction evidence="17">
        <text>4 Fe(II)-[cytochrome c] + O2 + 8 H(+)(in) = 4 Fe(III)-[cytochrome c] + 2 H2O + 4 H(+)(out)</text>
        <dbReference type="Rhea" id="RHEA:11436"/>
        <dbReference type="Rhea" id="RHEA-COMP:10350"/>
        <dbReference type="Rhea" id="RHEA-COMP:14399"/>
        <dbReference type="ChEBI" id="CHEBI:15377"/>
        <dbReference type="ChEBI" id="CHEBI:15378"/>
        <dbReference type="ChEBI" id="CHEBI:15379"/>
        <dbReference type="ChEBI" id="CHEBI:29033"/>
        <dbReference type="ChEBI" id="CHEBI:29034"/>
        <dbReference type="EC" id="7.1.1.9"/>
    </reaction>
</comment>
<dbReference type="InterPro" id="IPR009056">
    <property type="entry name" value="Cyt_c-like_dom"/>
</dbReference>
<dbReference type="InterPro" id="IPR045187">
    <property type="entry name" value="CcO_II"/>
</dbReference>
<evidence type="ECO:0000256" key="8">
    <source>
        <dbReference type="ARBA" id="ARBA00022967"/>
    </source>
</evidence>
<dbReference type="GO" id="GO:0020037">
    <property type="term" value="F:heme binding"/>
    <property type="evidence" value="ECO:0007669"/>
    <property type="project" value="InterPro"/>
</dbReference>
<feature type="domain" description="Cytochrome c" evidence="21">
    <location>
        <begin position="201"/>
        <end position="300"/>
    </location>
</feature>
<reference evidence="23" key="1">
    <citation type="submission" date="2018-03" db="EMBL/GenBank/DDBJ databases">
        <authorList>
            <person name="Zecchin S."/>
        </authorList>
    </citation>
    <scope>NUCLEOTIDE SEQUENCE [LARGE SCALE GENOMIC DNA]</scope>
</reference>
<gene>
    <name evidence="22" type="ORF">NBG4_300034</name>
</gene>
<dbReference type="InterPro" id="IPR014222">
    <property type="entry name" value="Cyt_c_oxidase_su2"/>
</dbReference>
<dbReference type="PROSITE" id="PS51007">
    <property type="entry name" value="CYTC"/>
    <property type="match status" value="1"/>
</dbReference>
<evidence type="ECO:0000256" key="1">
    <source>
        <dbReference type="ARBA" id="ARBA00004141"/>
    </source>
</evidence>
<evidence type="ECO:0000256" key="10">
    <source>
        <dbReference type="ARBA" id="ARBA00022989"/>
    </source>
</evidence>
<dbReference type="Pfam" id="PF00116">
    <property type="entry name" value="COX2"/>
    <property type="match status" value="1"/>
</dbReference>
<dbReference type="InterPro" id="IPR001505">
    <property type="entry name" value="Copper_CuA"/>
</dbReference>
<dbReference type="SUPFAM" id="SSF49503">
    <property type="entry name" value="Cupredoxins"/>
    <property type="match status" value="1"/>
</dbReference>
<dbReference type="SUPFAM" id="SSF46626">
    <property type="entry name" value="Cytochrome c"/>
    <property type="match status" value="1"/>
</dbReference>
<evidence type="ECO:0000256" key="7">
    <source>
        <dbReference type="ARBA" id="ARBA00022723"/>
    </source>
</evidence>
<evidence type="ECO:0000256" key="17">
    <source>
        <dbReference type="RuleBase" id="RU004024"/>
    </source>
</evidence>
<dbReference type="PANTHER" id="PTHR22888:SF9">
    <property type="entry name" value="CYTOCHROME C OXIDASE SUBUNIT 2"/>
    <property type="match status" value="1"/>
</dbReference>
<dbReference type="Proteomes" id="UP000245125">
    <property type="component" value="Unassembled WGS sequence"/>
</dbReference>
<organism evidence="22 23">
    <name type="scientific">Candidatus Sulfobium mesophilum</name>
    <dbReference type="NCBI Taxonomy" id="2016548"/>
    <lineage>
        <taxon>Bacteria</taxon>
        <taxon>Pseudomonadati</taxon>
        <taxon>Nitrospirota</taxon>
        <taxon>Nitrospiria</taxon>
        <taxon>Nitrospirales</taxon>
        <taxon>Nitrospiraceae</taxon>
        <taxon>Candidatus Sulfobium</taxon>
    </lineage>
</organism>
<feature type="domain" description="Cytochrome oxidase subunit II copper A binding" evidence="19">
    <location>
        <begin position="89"/>
        <end position="199"/>
    </location>
</feature>
<feature type="transmembrane region" description="Helical" evidence="18">
    <location>
        <begin position="16"/>
        <end position="39"/>
    </location>
</feature>
<evidence type="ECO:0000256" key="6">
    <source>
        <dbReference type="ARBA" id="ARBA00022692"/>
    </source>
</evidence>
<dbReference type="GO" id="GO:0004129">
    <property type="term" value="F:cytochrome-c oxidase activity"/>
    <property type="evidence" value="ECO:0007669"/>
    <property type="project" value="UniProtKB-EC"/>
</dbReference>
<dbReference type="InterPro" id="IPR036257">
    <property type="entry name" value="Cyt_c_oxidase_su2_TM_sf"/>
</dbReference>
<protein>
    <recommendedName>
        <fullName evidence="17">Cytochrome c oxidase subunit 2</fullName>
        <ecNumber evidence="17">7.1.1.9</ecNumber>
    </recommendedName>
</protein>
<evidence type="ECO:0000259" key="21">
    <source>
        <dbReference type="PROSITE" id="PS51007"/>
    </source>
</evidence>
<comment type="cofactor">
    <cofactor evidence="17">
        <name>Cu cation</name>
        <dbReference type="ChEBI" id="CHEBI:23378"/>
    </cofactor>
    <text evidence="17">Binds a copper A center.</text>
</comment>
<keyword evidence="6 16" id="KW-0812">Transmembrane</keyword>
<dbReference type="CDD" id="cd13915">
    <property type="entry name" value="CuRO_HCO_II_like_2"/>
    <property type="match status" value="1"/>
</dbReference>
<keyword evidence="8" id="KW-1278">Translocase</keyword>
<keyword evidence="9 16" id="KW-0249">Electron transport</keyword>
<dbReference type="PROSITE" id="PS50999">
    <property type="entry name" value="COX2_TM"/>
    <property type="match status" value="1"/>
</dbReference>
<evidence type="ECO:0000256" key="15">
    <source>
        <dbReference type="PROSITE-ProRule" id="PRU00433"/>
    </source>
</evidence>
<keyword evidence="22" id="KW-0560">Oxidoreductase</keyword>
<sequence length="300" mass="33894">MVLGPSNIAGKIETSFLIVVSACVVLLVAVTVTMLVFLYRYNRKRHPVPGETRENIPLEIIWTVIPTILVIFMFYFGWVDFDYIRNPPKDAMNVDVISRQWSWTFRYKNGKQSDTLRVPVGQPVKLTLTSEDVLHCLFIPAYRVKEDCVPGLKTHLWFTANEAGTYNIFCTEYCGLEHSHMISKLITMSAAEFSAWYQSKPEAKAGQKGLDLLQSKGCLGCHTTDGTPKVGPTFKGLYERKVTVSTQGKERTIVADEEYLKRAVLDPGSDVVKGFPNIMPKMPVSEDELKEIVNYIETLK</sequence>
<keyword evidence="5 16" id="KW-0679">Respiratory chain</keyword>
<dbReference type="InterPro" id="IPR011759">
    <property type="entry name" value="Cyt_c_oxidase_su2_TM_dom"/>
</dbReference>
<comment type="function">
    <text evidence="14 17">Subunits I and II form the functional core of the enzyme complex. Electrons originating in cytochrome c are transferred via heme a and Cu(A) to the binuclear center formed by heme a3 and Cu(B).</text>
</comment>
<dbReference type="Pfam" id="PF00034">
    <property type="entry name" value="Cytochrom_C"/>
    <property type="match status" value="1"/>
</dbReference>
<proteinExistence type="inferred from homology"/>
<comment type="similarity">
    <text evidence="2 16">Belongs to the cytochrome c oxidase subunit 2 family.</text>
</comment>
<evidence type="ECO:0000256" key="4">
    <source>
        <dbReference type="ARBA" id="ARBA00022617"/>
    </source>
</evidence>